<dbReference type="PANTHER" id="PTHR48198:SF1">
    <property type="entry name" value="METALLOTHIONEIN-LIKE PROTEIN 4A-RELATED"/>
    <property type="match status" value="1"/>
</dbReference>
<reference evidence="4 5" key="1">
    <citation type="submission" date="2024-01" db="EMBL/GenBank/DDBJ databases">
        <title>The genomes of 5 underutilized Papilionoideae crops provide insights into root nodulation and disease resistanc.</title>
        <authorList>
            <person name="Yuan L."/>
        </authorList>
    </citation>
    <scope>NUCLEOTIDE SEQUENCE [LARGE SCALE GENOMIC DNA]</scope>
    <source>
        <strain evidence="4">ZHUSHIDOU_FW_LH</strain>
        <tissue evidence="4">Leaf</tissue>
    </source>
</reference>
<evidence type="ECO:0000256" key="2">
    <source>
        <dbReference type="ARBA" id="ARBA00022723"/>
    </source>
</evidence>
<dbReference type="GO" id="GO:0008270">
    <property type="term" value="F:zinc ion binding"/>
    <property type="evidence" value="ECO:0007669"/>
    <property type="project" value="InterPro"/>
</dbReference>
<evidence type="ECO:0000313" key="5">
    <source>
        <dbReference type="Proteomes" id="UP001372338"/>
    </source>
</evidence>
<evidence type="ECO:0000256" key="3">
    <source>
        <dbReference type="ARBA" id="ARBA00022851"/>
    </source>
</evidence>
<organism evidence="4 5">
    <name type="scientific">Crotalaria pallida</name>
    <name type="common">Smooth rattlebox</name>
    <name type="synonym">Crotalaria striata</name>
    <dbReference type="NCBI Taxonomy" id="3830"/>
    <lineage>
        <taxon>Eukaryota</taxon>
        <taxon>Viridiplantae</taxon>
        <taxon>Streptophyta</taxon>
        <taxon>Embryophyta</taxon>
        <taxon>Tracheophyta</taxon>
        <taxon>Spermatophyta</taxon>
        <taxon>Magnoliopsida</taxon>
        <taxon>eudicotyledons</taxon>
        <taxon>Gunneridae</taxon>
        <taxon>Pentapetalae</taxon>
        <taxon>rosids</taxon>
        <taxon>fabids</taxon>
        <taxon>Fabales</taxon>
        <taxon>Fabaceae</taxon>
        <taxon>Papilionoideae</taxon>
        <taxon>50 kb inversion clade</taxon>
        <taxon>genistoids sensu lato</taxon>
        <taxon>core genistoids</taxon>
        <taxon>Crotalarieae</taxon>
        <taxon>Crotalaria</taxon>
    </lineage>
</organism>
<evidence type="ECO:0008006" key="6">
    <source>
        <dbReference type="Google" id="ProtNLM"/>
    </source>
</evidence>
<dbReference type="EMBL" id="JAYWIO010000006">
    <property type="protein sequence ID" value="KAK7256119.1"/>
    <property type="molecule type" value="Genomic_DNA"/>
</dbReference>
<gene>
    <name evidence="4" type="ORF">RIF29_29554</name>
</gene>
<comment type="caution">
    <text evidence="4">The sequence shown here is derived from an EMBL/GenBank/DDBJ whole genome shotgun (WGS) entry which is preliminary data.</text>
</comment>
<sequence>MADTGRVEVTRRVVVCDDKCGCSIPCSGDTTCRCTNANITAGSDHSTCSCGEHCECNPCSCPKTVAAGIGCKCAPDCTCASCRT</sequence>
<comment type="similarity">
    <text evidence="1">Belongs to the metallothionein superfamily. Type 15 family.</text>
</comment>
<accession>A0AAN9HWC9</accession>
<keyword evidence="5" id="KW-1185">Reference proteome</keyword>
<dbReference type="PRINTS" id="PR00877">
    <property type="entry name" value="MTPLANTPEC"/>
</dbReference>
<dbReference type="Proteomes" id="UP001372338">
    <property type="component" value="Unassembled WGS sequence"/>
</dbReference>
<dbReference type="PANTHER" id="PTHR48198">
    <property type="entry name" value="EC PROTEIN HOMOLOG"/>
    <property type="match status" value="1"/>
</dbReference>
<keyword evidence="2" id="KW-0479">Metal-binding</keyword>
<proteinExistence type="inferred from homology"/>
<name>A0AAN9HWC9_CROPI</name>
<evidence type="ECO:0000313" key="4">
    <source>
        <dbReference type="EMBL" id="KAK7256119.1"/>
    </source>
</evidence>
<dbReference type="AlphaFoldDB" id="A0AAN9HWC9"/>
<protein>
    <recommendedName>
        <fullName evidence="6">Metallothionein</fullName>
    </recommendedName>
</protein>
<keyword evidence="3" id="KW-0480">Metal-thiolate cluster</keyword>
<dbReference type="Pfam" id="PF02068">
    <property type="entry name" value="Metallothio_PEC"/>
    <property type="match status" value="1"/>
</dbReference>
<dbReference type="InterPro" id="IPR000316">
    <property type="entry name" value="Metallthion_15"/>
</dbReference>
<evidence type="ECO:0000256" key="1">
    <source>
        <dbReference type="ARBA" id="ARBA00005802"/>
    </source>
</evidence>